<keyword evidence="3 7" id="KW-0378">Hydrolase</keyword>
<feature type="domain" description="dUTPase-like" evidence="8">
    <location>
        <begin position="32"/>
        <end position="162"/>
    </location>
</feature>
<dbReference type="AlphaFoldDB" id="A0A0X8HG78"/>
<evidence type="ECO:0000313" key="10">
    <source>
        <dbReference type="Proteomes" id="UP000063387"/>
    </source>
</evidence>
<dbReference type="Proteomes" id="UP000063387">
    <property type="component" value="Chromosome"/>
</dbReference>
<dbReference type="GO" id="GO:0004170">
    <property type="term" value="F:dUTP diphosphatase activity"/>
    <property type="evidence" value="ECO:0007669"/>
    <property type="project" value="UniProtKB-UniRule"/>
</dbReference>
<name>A0A0X8HG78_9GAMM</name>
<dbReference type="InterPro" id="IPR008181">
    <property type="entry name" value="dUTPase"/>
</dbReference>
<dbReference type="GO" id="GO:0046081">
    <property type="term" value="P:dUTP catabolic process"/>
    <property type="evidence" value="ECO:0007669"/>
    <property type="project" value="InterPro"/>
</dbReference>
<evidence type="ECO:0000256" key="5">
    <source>
        <dbReference type="ARBA" id="ARBA00023080"/>
    </source>
</evidence>
<evidence type="ECO:0000256" key="1">
    <source>
        <dbReference type="ARBA" id="ARBA00006581"/>
    </source>
</evidence>
<organism evidence="9 10">
    <name type="scientific">Halomonas chromatireducens</name>
    <dbReference type="NCBI Taxonomy" id="507626"/>
    <lineage>
        <taxon>Bacteria</taxon>
        <taxon>Pseudomonadati</taxon>
        <taxon>Pseudomonadota</taxon>
        <taxon>Gammaproteobacteria</taxon>
        <taxon>Oceanospirillales</taxon>
        <taxon>Halomonadaceae</taxon>
        <taxon>Halomonas</taxon>
    </lineage>
</organism>
<proteinExistence type="inferred from homology"/>
<dbReference type="GO" id="GO:0006226">
    <property type="term" value="P:dUMP biosynthetic process"/>
    <property type="evidence" value="ECO:0007669"/>
    <property type="project" value="UniProtKB-UniRule"/>
</dbReference>
<dbReference type="Pfam" id="PF00692">
    <property type="entry name" value="dUTPase"/>
    <property type="match status" value="1"/>
</dbReference>
<dbReference type="HAMAP" id="MF_00116">
    <property type="entry name" value="dUTPase_bact"/>
    <property type="match status" value="1"/>
</dbReference>
<evidence type="ECO:0000256" key="7">
    <source>
        <dbReference type="HAMAP-Rule" id="MF_00116"/>
    </source>
</evidence>
<evidence type="ECO:0000256" key="4">
    <source>
        <dbReference type="ARBA" id="ARBA00022842"/>
    </source>
</evidence>
<protein>
    <recommendedName>
        <fullName evidence="7">Deoxyuridine 5'-triphosphate nucleotidohydrolase</fullName>
        <shortName evidence="7">dUTPase</shortName>
        <ecNumber evidence="7">3.6.1.23</ecNumber>
    </recommendedName>
    <alternativeName>
        <fullName evidence="7">dUTP pyrophosphatase</fullName>
    </alternativeName>
</protein>
<dbReference type="CDD" id="cd07557">
    <property type="entry name" value="trimeric_dUTPase"/>
    <property type="match status" value="1"/>
</dbReference>
<evidence type="ECO:0000256" key="2">
    <source>
        <dbReference type="ARBA" id="ARBA00022723"/>
    </source>
</evidence>
<sequence>MPETQPIPPVTPPTDRPRLAVKLLDERLHDYMPRYATLGSAGMDLRALLDAPLTLEPGQCELVRTGLAIHIGDPNLAGMILPRSGLGHKHGIVLGNLVGLIDSDYQGELMISTWNRGTTTFVLEPFERLAQYVLVPVVQAELEIVDGFEASLRGEGGFGSSGRR</sequence>
<keyword evidence="5 7" id="KW-0546">Nucleotide metabolism</keyword>
<dbReference type="EMBL" id="CP014226">
    <property type="protein sequence ID" value="AMD02056.1"/>
    <property type="molecule type" value="Genomic_DNA"/>
</dbReference>
<dbReference type="NCBIfam" id="TIGR00576">
    <property type="entry name" value="dut"/>
    <property type="match status" value="1"/>
</dbReference>
<dbReference type="InterPro" id="IPR033704">
    <property type="entry name" value="dUTPase_trimeric"/>
</dbReference>
<comment type="cofactor">
    <cofactor evidence="7">
        <name>Mg(2+)</name>
        <dbReference type="ChEBI" id="CHEBI:18420"/>
    </cofactor>
</comment>
<reference evidence="9 10" key="1">
    <citation type="journal article" date="2016" name="Genome Announc.">
        <title>Draft Genome Sequence of 'Halomonas chromatireducens' Strain AGD 8-3, a Haloalkaliphilic Chromate- and Selenite-Reducing Gammaproteobacterium.</title>
        <authorList>
            <person name="Sharko F.S."/>
            <person name="Shapovalova A.A."/>
            <person name="Tsygankova S.V."/>
            <person name="Komova A.V."/>
            <person name="Boulygina E.S."/>
            <person name="Teslyuk A.B."/>
            <person name="Gotovtsev P.M."/>
            <person name="Namsaraev Z.B."/>
            <person name="Khijniak T.V."/>
            <person name="Nedoluzhko A.V."/>
            <person name="Vasilov R.G."/>
        </authorList>
    </citation>
    <scope>NUCLEOTIDE SEQUENCE [LARGE SCALE GENOMIC DNA]</scope>
    <source>
        <strain evidence="9 10">AGD 8-3</strain>
    </source>
</reference>
<dbReference type="InterPro" id="IPR036157">
    <property type="entry name" value="dUTPase-like_sf"/>
</dbReference>
<comment type="pathway">
    <text evidence="7">Pyrimidine metabolism; dUMP biosynthesis; dUMP from dCTP (dUTP route): step 2/2.</text>
</comment>
<dbReference type="Gene3D" id="2.70.40.10">
    <property type="match status" value="1"/>
</dbReference>
<dbReference type="OrthoDB" id="9809956at2"/>
<gene>
    <name evidence="7 9" type="primary">dut</name>
    <name evidence="9" type="ORF">LOKO_03008</name>
</gene>
<keyword evidence="4 7" id="KW-0460">Magnesium</keyword>
<dbReference type="PATRIC" id="fig|507626.3.peg.3004"/>
<dbReference type="RefSeq" id="WP_066451058.1">
    <property type="nucleotide sequence ID" value="NZ_CP014226.1"/>
</dbReference>
<comment type="function">
    <text evidence="7">This enzyme is involved in nucleotide metabolism: it produces dUMP, the immediate precursor of thymidine nucleotides and it decreases the intracellular concentration of dUTP so that uracil cannot be incorporated into DNA.</text>
</comment>
<evidence type="ECO:0000256" key="6">
    <source>
        <dbReference type="ARBA" id="ARBA00047686"/>
    </source>
</evidence>
<feature type="binding site" evidence="7">
    <location>
        <begin position="83"/>
        <end position="85"/>
    </location>
    <ligand>
        <name>substrate</name>
    </ligand>
</feature>
<feature type="binding site" evidence="7">
    <location>
        <position position="96"/>
    </location>
    <ligand>
        <name>substrate</name>
    </ligand>
</feature>
<evidence type="ECO:0000256" key="3">
    <source>
        <dbReference type="ARBA" id="ARBA00022801"/>
    </source>
</evidence>
<evidence type="ECO:0000313" key="9">
    <source>
        <dbReference type="EMBL" id="AMD02056.1"/>
    </source>
</evidence>
<dbReference type="FunFam" id="2.70.40.10:FF:000002">
    <property type="entry name" value="dUTP diphosphatase"/>
    <property type="match status" value="1"/>
</dbReference>
<dbReference type="PANTHER" id="PTHR11241">
    <property type="entry name" value="DEOXYURIDINE 5'-TRIPHOSPHATE NUCLEOTIDOHYDROLASE"/>
    <property type="match status" value="1"/>
</dbReference>
<dbReference type="SUPFAM" id="SSF51283">
    <property type="entry name" value="dUTPase-like"/>
    <property type="match status" value="1"/>
</dbReference>
<comment type="catalytic activity">
    <reaction evidence="6 7">
        <text>dUTP + H2O = dUMP + diphosphate + H(+)</text>
        <dbReference type="Rhea" id="RHEA:10248"/>
        <dbReference type="ChEBI" id="CHEBI:15377"/>
        <dbReference type="ChEBI" id="CHEBI:15378"/>
        <dbReference type="ChEBI" id="CHEBI:33019"/>
        <dbReference type="ChEBI" id="CHEBI:61555"/>
        <dbReference type="ChEBI" id="CHEBI:246422"/>
        <dbReference type="EC" id="3.6.1.23"/>
    </reaction>
</comment>
<reference evidence="9 10" key="2">
    <citation type="submission" date="2016-02" db="EMBL/GenBank/DDBJ databases">
        <authorList>
            <person name="Wen L."/>
            <person name="He K."/>
            <person name="Yang H."/>
        </authorList>
    </citation>
    <scope>NUCLEOTIDE SEQUENCE [LARGE SCALE GENOMIC DNA]</scope>
    <source>
        <strain evidence="9 10">AGD 8-3</strain>
    </source>
</reference>
<feature type="binding site" evidence="7">
    <location>
        <begin position="100"/>
        <end position="102"/>
    </location>
    <ligand>
        <name>substrate</name>
    </ligand>
</feature>
<dbReference type="GO" id="GO:0000287">
    <property type="term" value="F:magnesium ion binding"/>
    <property type="evidence" value="ECO:0007669"/>
    <property type="project" value="UniProtKB-UniRule"/>
</dbReference>
<dbReference type="KEGG" id="hco:LOKO_03008"/>
<comment type="similarity">
    <text evidence="1 7">Belongs to the dUTPase family.</text>
</comment>
<keyword evidence="10" id="KW-1185">Reference proteome</keyword>
<evidence type="ECO:0000259" key="8">
    <source>
        <dbReference type="Pfam" id="PF00692"/>
    </source>
</evidence>
<dbReference type="EC" id="3.6.1.23" evidence="7"/>
<dbReference type="PANTHER" id="PTHR11241:SF0">
    <property type="entry name" value="DEOXYURIDINE 5'-TRIPHOSPHATE NUCLEOTIDOHYDROLASE"/>
    <property type="match status" value="1"/>
</dbReference>
<keyword evidence="2 7" id="KW-0479">Metal-binding</keyword>
<dbReference type="InterPro" id="IPR029054">
    <property type="entry name" value="dUTPase-like"/>
</dbReference>
<dbReference type="STRING" id="507626.LOKO_03008"/>
<comment type="caution">
    <text evidence="7">Lacks conserved residue(s) required for the propagation of feature annotation.</text>
</comment>
<dbReference type="UniPathway" id="UPA00610">
    <property type="reaction ID" value="UER00666"/>
</dbReference>
<dbReference type="NCBIfam" id="NF001862">
    <property type="entry name" value="PRK00601.1"/>
    <property type="match status" value="1"/>
</dbReference>
<accession>A0A0X8HG78</accession>